<dbReference type="InParanoid" id="E3NMD2"/>
<accession>E3NMD2</accession>
<dbReference type="STRING" id="31234.E3NMD2"/>
<feature type="region of interest" description="Disordered" evidence="1">
    <location>
        <begin position="39"/>
        <end position="77"/>
    </location>
</feature>
<proteinExistence type="predicted"/>
<dbReference type="Proteomes" id="UP000008281">
    <property type="component" value="Unassembled WGS sequence"/>
</dbReference>
<evidence type="ECO:0000313" key="2">
    <source>
        <dbReference type="EMBL" id="EFP07298.1"/>
    </source>
</evidence>
<reference evidence="2" key="1">
    <citation type="submission" date="2007-07" db="EMBL/GenBank/DDBJ databases">
        <title>PCAP assembly of the Caenorhabditis remanei genome.</title>
        <authorList>
            <consortium name="The Caenorhabditis remanei Sequencing Consortium"/>
            <person name="Wilson R.K."/>
        </authorList>
    </citation>
    <scope>NUCLEOTIDE SEQUENCE [LARGE SCALE GENOMIC DNA]</scope>
    <source>
        <strain evidence="2">PB4641</strain>
    </source>
</reference>
<name>E3NMD2_CAERE</name>
<dbReference type="HOGENOM" id="CLU_1940073_0_0_1"/>
<evidence type="ECO:0000313" key="3">
    <source>
        <dbReference type="Proteomes" id="UP000008281"/>
    </source>
</evidence>
<dbReference type="AlphaFoldDB" id="E3NMD2"/>
<protein>
    <submittedName>
        <fullName evidence="2">Uncharacterized protein</fullName>
    </submittedName>
</protein>
<evidence type="ECO:0000256" key="1">
    <source>
        <dbReference type="SAM" id="MobiDB-lite"/>
    </source>
</evidence>
<organism evidence="3">
    <name type="scientific">Caenorhabditis remanei</name>
    <name type="common">Caenorhabditis vulgaris</name>
    <dbReference type="NCBI Taxonomy" id="31234"/>
    <lineage>
        <taxon>Eukaryota</taxon>
        <taxon>Metazoa</taxon>
        <taxon>Ecdysozoa</taxon>
        <taxon>Nematoda</taxon>
        <taxon>Chromadorea</taxon>
        <taxon>Rhabditida</taxon>
        <taxon>Rhabditina</taxon>
        <taxon>Rhabditomorpha</taxon>
        <taxon>Rhabditoidea</taxon>
        <taxon>Rhabditidae</taxon>
        <taxon>Peloderinae</taxon>
        <taxon>Caenorhabditis</taxon>
    </lineage>
</organism>
<dbReference type="EMBL" id="DS269021">
    <property type="protein sequence ID" value="EFP07298.1"/>
    <property type="molecule type" value="Genomic_DNA"/>
</dbReference>
<gene>
    <name evidence="2" type="ORF">CRE_07099</name>
</gene>
<keyword evidence="3" id="KW-1185">Reference proteome</keyword>
<dbReference type="eggNOG" id="ENOG502TFK3">
    <property type="taxonomic scope" value="Eukaryota"/>
</dbReference>
<dbReference type="OrthoDB" id="5795637at2759"/>
<sequence length="130" mass="14298">MIGPLAFGRKDGDDAKAHVPFLGQFGVGDVNQMTAKFTPEGMRGQKANGGTFDIDDEKGPQLGYMDRETTMGERSGSTGKEVLVIKKHNFEGKLPEISKKNLVAEKIVGSIGKEWSFFKFFPDLANYTHL</sequence>